<dbReference type="Proteomes" id="UP000784294">
    <property type="component" value="Unassembled WGS sequence"/>
</dbReference>
<organism evidence="2 3">
    <name type="scientific">Protopolystoma xenopodis</name>
    <dbReference type="NCBI Taxonomy" id="117903"/>
    <lineage>
        <taxon>Eukaryota</taxon>
        <taxon>Metazoa</taxon>
        <taxon>Spiralia</taxon>
        <taxon>Lophotrochozoa</taxon>
        <taxon>Platyhelminthes</taxon>
        <taxon>Monogenea</taxon>
        <taxon>Polyopisthocotylea</taxon>
        <taxon>Polystomatidea</taxon>
        <taxon>Polystomatidae</taxon>
        <taxon>Protopolystoma</taxon>
    </lineage>
</organism>
<dbReference type="AlphaFoldDB" id="A0A448X198"/>
<feature type="signal peptide" evidence="1">
    <location>
        <begin position="1"/>
        <end position="23"/>
    </location>
</feature>
<evidence type="ECO:0000313" key="2">
    <source>
        <dbReference type="EMBL" id="VEL25399.1"/>
    </source>
</evidence>
<proteinExistence type="predicted"/>
<dbReference type="EMBL" id="CAAALY010073673">
    <property type="protein sequence ID" value="VEL25399.1"/>
    <property type="molecule type" value="Genomic_DNA"/>
</dbReference>
<comment type="caution">
    <text evidence="2">The sequence shown here is derived from an EMBL/GenBank/DDBJ whole genome shotgun (WGS) entry which is preliminary data.</text>
</comment>
<protein>
    <submittedName>
        <fullName evidence="2">Uncharacterized protein</fullName>
    </submittedName>
</protein>
<evidence type="ECO:0000313" key="3">
    <source>
        <dbReference type="Proteomes" id="UP000784294"/>
    </source>
</evidence>
<feature type="chain" id="PRO_5019314350" evidence="1">
    <location>
        <begin position="24"/>
        <end position="99"/>
    </location>
</feature>
<gene>
    <name evidence="2" type="ORF">PXEA_LOCUS18839</name>
</gene>
<sequence length="99" mass="11312">MTYSTQTYLRIGLLFFLLAHSLALDLSISPHRQGFFQSQEGQFLAIYVQTTADEGGQHFSTSRRGTLGFRFGYPAYRQSRQTPINLVKSTHLPTRQEII</sequence>
<keyword evidence="3" id="KW-1185">Reference proteome</keyword>
<name>A0A448X198_9PLAT</name>
<keyword evidence="1" id="KW-0732">Signal</keyword>
<evidence type="ECO:0000256" key="1">
    <source>
        <dbReference type="SAM" id="SignalP"/>
    </source>
</evidence>
<reference evidence="2" key="1">
    <citation type="submission" date="2018-11" db="EMBL/GenBank/DDBJ databases">
        <authorList>
            <consortium name="Pathogen Informatics"/>
        </authorList>
    </citation>
    <scope>NUCLEOTIDE SEQUENCE</scope>
</reference>
<accession>A0A448X198</accession>